<name>A0A8K0G4P3_IGNLU</name>
<organism evidence="8 9">
    <name type="scientific">Ignelater luminosus</name>
    <name type="common">Cucubano</name>
    <name type="synonym">Pyrophorus luminosus</name>
    <dbReference type="NCBI Taxonomy" id="2038154"/>
    <lineage>
        <taxon>Eukaryota</taxon>
        <taxon>Metazoa</taxon>
        <taxon>Ecdysozoa</taxon>
        <taxon>Arthropoda</taxon>
        <taxon>Hexapoda</taxon>
        <taxon>Insecta</taxon>
        <taxon>Pterygota</taxon>
        <taxon>Neoptera</taxon>
        <taxon>Endopterygota</taxon>
        <taxon>Coleoptera</taxon>
        <taxon>Polyphaga</taxon>
        <taxon>Elateriformia</taxon>
        <taxon>Elateroidea</taxon>
        <taxon>Elateridae</taxon>
        <taxon>Agrypninae</taxon>
        <taxon>Pyrophorini</taxon>
        <taxon>Ignelater</taxon>
    </lineage>
</organism>
<evidence type="ECO:0000313" key="8">
    <source>
        <dbReference type="EMBL" id="KAF2885553.1"/>
    </source>
</evidence>
<comment type="caution">
    <text evidence="8">The sequence shown here is derived from an EMBL/GenBank/DDBJ whole genome shotgun (WGS) entry which is preliminary data.</text>
</comment>
<accession>A0A8K0G4P3</accession>
<dbReference type="SMART" id="SM00386">
    <property type="entry name" value="HAT"/>
    <property type="match status" value="7"/>
</dbReference>
<dbReference type="PANTHER" id="PTHR23271">
    <property type="entry name" value="HEPATOCELLULAR CARCINOMA-ASSOCIATED ANTIGEN 66"/>
    <property type="match status" value="1"/>
</dbReference>
<dbReference type="Pfam" id="PF08640">
    <property type="entry name" value="U3_assoc_6"/>
    <property type="match status" value="1"/>
</dbReference>
<dbReference type="GO" id="GO:0034388">
    <property type="term" value="C:Pwp2p-containing subcomplex of 90S preribosome"/>
    <property type="evidence" value="ECO:0007669"/>
    <property type="project" value="TreeGrafter"/>
</dbReference>
<evidence type="ECO:0000256" key="2">
    <source>
        <dbReference type="ARBA" id="ARBA00010734"/>
    </source>
</evidence>
<evidence type="ECO:0000259" key="7">
    <source>
        <dbReference type="Pfam" id="PF24892"/>
    </source>
</evidence>
<protein>
    <recommendedName>
        <fullName evidence="10">U3 small nucleolar RNA-associated protein 6 homolog</fullName>
    </recommendedName>
</protein>
<feature type="domain" description="U3 small nucleolar RNA-associated protein 6 N-terminal" evidence="6">
    <location>
        <begin position="9"/>
        <end position="91"/>
    </location>
</feature>
<evidence type="ECO:0000256" key="5">
    <source>
        <dbReference type="ARBA" id="ARBA00023242"/>
    </source>
</evidence>
<gene>
    <name evidence="8" type="ORF">ILUMI_20621</name>
</gene>
<evidence type="ECO:0000256" key="1">
    <source>
        <dbReference type="ARBA" id="ARBA00004604"/>
    </source>
</evidence>
<dbReference type="InterPro" id="IPR055347">
    <property type="entry name" value="UTP6_N"/>
</dbReference>
<dbReference type="GO" id="GO:0030515">
    <property type="term" value="F:snoRNA binding"/>
    <property type="evidence" value="ECO:0007669"/>
    <property type="project" value="InterPro"/>
</dbReference>
<dbReference type="GO" id="GO:0032040">
    <property type="term" value="C:small-subunit processome"/>
    <property type="evidence" value="ECO:0007669"/>
    <property type="project" value="TreeGrafter"/>
</dbReference>
<dbReference type="OrthoDB" id="28112at2759"/>
<comment type="subcellular location">
    <subcellularLocation>
        <location evidence="1">Nucleus</location>
        <location evidence="1">Nucleolus</location>
    </subcellularLocation>
</comment>
<keyword evidence="4" id="KW-0677">Repeat</keyword>
<dbReference type="SUPFAM" id="SSF48452">
    <property type="entry name" value="TPR-like"/>
    <property type="match status" value="2"/>
</dbReference>
<dbReference type="InterPro" id="IPR011990">
    <property type="entry name" value="TPR-like_helical_dom_sf"/>
</dbReference>
<dbReference type="PANTHER" id="PTHR23271:SF1">
    <property type="entry name" value="U3 SMALL NUCLEOLAR RNA-ASSOCIATED PROTEIN 6 HOMOLOG"/>
    <property type="match status" value="1"/>
</dbReference>
<dbReference type="Proteomes" id="UP000801492">
    <property type="component" value="Unassembled WGS sequence"/>
</dbReference>
<dbReference type="GO" id="GO:0000462">
    <property type="term" value="P:maturation of SSU-rRNA from tricistronic rRNA transcript (SSU-rRNA, 5.8S rRNA, LSU-rRNA)"/>
    <property type="evidence" value="ECO:0007669"/>
    <property type="project" value="InterPro"/>
</dbReference>
<keyword evidence="3" id="KW-0698">rRNA processing</keyword>
<evidence type="ECO:0008006" key="10">
    <source>
        <dbReference type="Google" id="ProtNLM"/>
    </source>
</evidence>
<evidence type="ECO:0000256" key="4">
    <source>
        <dbReference type="ARBA" id="ARBA00022737"/>
    </source>
</evidence>
<dbReference type="AlphaFoldDB" id="A0A8K0G4P3"/>
<reference evidence="8" key="1">
    <citation type="submission" date="2019-08" db="EMBL/GenBank/DDBJ databases">
        <title>The genome of the North American firefly Photinus pyralis.</title>
        <authorList>
            <consortium name="Photinus pyralis genome working group"/>
            <person name="Fallon T.R."/>
            <person name="Sander Lower S.E."/>
            <person name="Weng J.-K."/>
        </authorList>
    </citation>
    <scope>NUCLEOTIDE SEQUENCE</scope>
    <source>
        <strain evidence="8">TRF0915ILg1</strain>
        <tissue evidence="8">Whole body</tissue>
    </source>
</reference>
<dbReference type="EMBL" id="VTPC01089915">
    <property type="protein sequence ID" value="KAF2885553.1"/>
    <property type="molecule type" value="Genomic_DNA"/>
</dbReference>
<evidence type="ECO:0000313" key="9">
    <source>
        <dbReference type="Proteomes" id="UP000801492"/>
    </source>
</evidence>
<dbReference type="InterPro" id="IPR013949">
    <property type="entry name" value="Utp6"/>
</dbReference>
<dbReference type="Gene3D" id="1.25.40.10">
    <property type="entry name" value="Tetratricopeptide repeat domain"/>
    <property type="match status" value="3"/>
</dbReference>
<dbReference type="Pfam" id="PF24892">
    <property type="entry name" value="UTP6_C"/>
    <property type="match status" value="1"/>
</dbReference>
<evidence type="ECO:0000259" key="6">
    <source>
        <dbReference type="Pfam" id="PF08640"/>
    </source>
</evidence>
<comment type="similarity">
    <text evidence="2">Belongs to the UTP6 family.</text>
</comment>
<proteinExistence type="inferred from homology"/>
<sequence length="588" mass="69476">MTEIVDKHVESMLEELEEMQRIKLYTLEEIRAIMVKRKNFEHKINASTKELKSFTDYISYERLLLENIRLRRSKRNINDKKGSIEHKIIRRIKNLYEIAFQRFPDDIPLFLSFLKFCKRINHINAACDVVSNMLKRHSDNPQIWLVAANWHANDRKDVNTAITTLLKAVAVHKDNKTLYSEMIQIELSEATNRNVSTTEEKVTRQKLCVEKLEKIISTIFQNINDCGFHIEILQMLEKFVFTMKVQEMIIEHLLKHNSDDENIWHVLAQRERSDFNMENESNLETITTPRRTPKARLEACFAKYKEGLSKVSPEVKPKLWLLYVDFLFKLQEEGTGAGTVLKLKTLKSALNEMSEEGHLTEKHYILWLKIVDDENETLEIIKRGIRAHPSSVNLWLSRLRYEIEKNDIPSEVDQVFQQSAEALKEKGLPLWSAILRYHYLTSDDKKIEQIYQEGIKQPQEISNTLKPQYLEWLLLKKGISAARKVYKMLSTEKPNCKELHTMMLRLESMQIEFNYKEWTDVHKLACKQFGDKDVDVWINYIEFYLRYHKKNPNIKECVEQIRKQAMETLSNELICLFETKFDIVRASA</sequence>
<evidence type="ECO:0000256" key="3">
    <source>
        <dbReference type="ARBA" id="ARBA00022552"/>
    </source>
</evidence>
<keyword evidence="9" id="KW-1185">Reference proteome</keyword>
<feature type="domain" description="U3 small nucleolar RNA-associated protein 6 homolog C-terminal" evidence="7">
    <location>
        <begin position="298"/>
        <end position="555"/>
    </location>
</feature>
<dbReference type="InterPro" id="IPR003107">
    <property type="entry name" value="HAT"/>
</dbReference>
<dbReference type="InterPro" id="IPR056907">
    <property type="entry name" value="UTP6_C"/>
</dbReference>
<keyword evidence="5" id="KW-0539">Nucleus</keyword>